<dbReference type="CDD" id="cd00093">
    <property type="entry name" value="HTH_XRE"/>
    <property type="match status" value="1"/>
</dbReference>
<feature type="domain" description="MmyB-like transcription regulator ligand binding" evidence="1">
    <location>
        <begin position="73"/>
        <end position="236"/>
    </location>
</feature>
<feature type="non-terminal residue" evidence="2">
    <location>
        <position position="1"/>
    </location>
</feature>
<dbReference type="PANTHER" id="PTHR35010:SF2">
    <property type="entry name" value="BLL4672 PROTEIN"/>
    <property type="match status" value="1"/>
</dbReference>
<dbReference type="Pfam" id="PF17765">
    <property type="entry name" value="MLTR_LBD"/>
    <property type="match status" value="1"/>
</dbReference>
<dbReference type="InterPro" id="IPR001387">
    <property type="entry name" value="Cro/C1-type_HTH"/>
</dbReference>
<reference evidence="2 3" key="1">
    <citation type="submission" date="2019-11" db="EMBL/GenBank/DDBJ databases">
        <title>Acidiferrimicrobium australis gen. nov., sp. nov., an acidophilic and obligately heterotrophic, member of the Actinobacteria that catalyses dissimilatory oxido- reduction of iron isolated from metal-rich acidic water in Chile.</title>
        <authorList>
            <person name="Gonzalez D."/>
            <person name="Huber K."/>
            <person name="Hedrich S."/>
            <person name="Rojas-Villalobos C."/>
            <person name="Quatrini R."/>
            <person name="Dinamarca M.A."/>
            <person name="Schwarz A."/>
            <person name="Canales C."/>
            <person name="Nancucheo I."/>
        </authorList>
    </citation>
    <scope>NUCLEOTIDE SEQUENCE [LARGE SCALE GENOMIC DNA]</scope>
    <source>
        <strain evidence="2 3">USS-CCA1</strain>
    </source>
</reference>
<protein>
    <submittedName>
        <fullName evidence="2">Helix-turn-helix domain-containing protein</fullName>
    </submittedName>
</protein>
<dbReference type="Pfam" id="PF13560">
    <property type="entry name" value="HTH_31"/>
    <property type="match status" value="1"/>
</dbReference>
<evidence type="ECO:0000313" key="3">
    <source>
        <dbReference type="Proteomes" id="UP000437736"/>
    </source>
</evidence>
<proteinExistence type="predicted"/>
<gene>
    <name evidence="2" type="ORF">GHK86_10245</name>
</gene>
<keyword evidence="3" id="KW-1185">Reference proteome</keyword>
<evidence type="ECO:0000313" key="2">
    <source>
        <dbReference type="EMBL" id="MST33097.1"/>
    </source>
</evidence>
<accession>A0ABW9QTT7</accession>
<dbReference type="InterPro" id="IPR041413">
    <property type="entry name" value="MLTR_LBD"/>
</dbReference>
<dbReference type="Gene3D" id="3.30.450.180">
    <property type="match status" value="1"/>
</dbReference>
<dbReference type="EMBL" id="WJHE01000481">
    <property type="protein sequence ID" value="MST33097.1"/>
    <property type="molecule type" value="Genomic_DNA"/>
</dbReference>
<organism evidence="2 3">
    <name type="scientific">Acidiferrimicrobium australe</name>
    <dbReference type="NCBI Taxonomy" id="2664430"/>
    <lineage>
        <taxon>Bacteria</taxon>
        <taxon>Bacillati</taxon>
        <taxon>Actinomycetota</taxon>
        <taxon>Acidimicrobiia</taxon>
        <taxon>Acidimicrobiales</taxon>
        <taxon>Acidimicrobiaceae</taxon>
        <taxon>Acidiferrimicrobium</taxon>
    </lineage>
</organism>
<dbReference type="PANTHER" id="PTHR35010">
    <property type="entry name" value="BLL4672 PROTEIN-RELATED"/>
    <property type="match status" value="1"/>
</dbReference>
<comment type="caution">
    <text evidence="2">The sequence shown here is derived from an EMBL/GenBank/DDBJ whole genome shotgun (WGS) entry which is preliminary data.</text>
</comment>
<name>A0ABW9QTT7_9ACTN</name>
<evidence type="ECO:0000259" key="1">
    <source>
        <dbReference type="Pfam" id="PF17765"/>
    </source>
</evidence>
<sequence length="246" mass="27414">RRTPGLRREEVASLAGVGMTWYTWLEQGRDINASEAVLDAVARTLLLDAHERDHLFTLAGVAPPPAPEDAGITPEVRAVLDRLEPFPAFVSNARYDLLAYNHAYQAVIGDLDALPPEERNSLWLIFTKHTTSKCFVDGAESKPRLVAQLRSAMAEHVADPAWKCLVRRLREASPEFEALWQRHDVAPPENATKRLLHPDYGLLQFNYVNTWLAPRIGLRLVVYVPADDGTAEAATLARDAVPLPVR</sequence>
<dbReference type="Proteomes" id="UP000437736">
    <property type="component" value="Unassembled WGS sequence"/>
</dbReference>